<evidence type="ECO:0000259" key="4">
    <source>
        <dbReference type="PROSITE" id="PS50987"/>
    </source>
</evidence>
<evidence type="ECO:0000313" key="6">
    <source>
        <dbReference type="Proteomes" id="UP000319818"/>
    </source>
</evidence>
<organism evidence="5 6">
    <name type="scientific">Pseudonocardia cypriaca</name>
    <dbReference type="NCBI Taxonomy" id="882449"/>
    <lineage>
        <taxon>Bacteria</taxon>
        <taxon>Bacillati</taxon>
        <taxon>Actinomycetota</taxon>
        <taxon>Actinomycetes</taxon>
        <taxon>Pseudonocardiales</taxon>
        <taxon>Pseudonocardiaceae</taxon>
        <taxon>Pseudonocardia</taxon>
    </lineage>
</organism>
<dbReference type="SMART" id="SM00418">
    <property type="entry name" value="HTH_ARSR"/>
    <property type="match status" value="1"/>
</dbReference>
<proteinExistence type="predicted"/>
<comment type="caution">
    <text evidence="5">The sequence shown here is derived from an EMBL/GenBank/DDBJ whole genome shotgun (WGS) entry which is preliminary data.</text>
</comment>
<dbReference type="EMBL" id="VFPH01000002">
    <property type="protein sequence ID" value="TQM37138.1"/>
    <property type="molecule type" value="Genomic_DNA"/>
</dbReference>
<dbReference type="SUPFAM" id="SSF46785">
    <property type="entry name" value="Winged helix' DNA-binding domain"/>
    <property type="match status" value="1"/>
</dbReference>
<dbReference type="AlphaFoldDB" id="A0A543FTH0"/>
<dbReference type="PROSITE" id="PS50987">
    <property type="entry name" value="HTH_ARSR_2"/>
    <property type="match status" value="1"/>
</dbReference>
<dbReference type="RefSeq" id="WP_211362153.1">
    <property type="nucleotide sequence ID" value="NZ_VFPH01000002.1"/>
</dbReference>
<dbReference type="PANTHER" id="PTHR33154">
    <property type="entry name" value="TRANSCRIPTIONAL REGULATOR, ARSR FAMILY"/>
    <property type="match status" value="1"/>
</dbReference>
<protein>
    <submittedName>
        <fullName evidence="5">ArsR family transcriptional regulator</fullName>
    </submittedName>
</protein>
<gene>
    <name evidence="5" type="ORF">FB388_4341</name>
</gene>
<dbReference type="GO" id="GO:0003677">
    <property type="term" value="F:DNA binding"/>
    <property type="evidence" value="ECO:0007669"/>
    <property type="project" value="UniProtKB-KW"/>
</dbReference>
<keyword evidence="3" id="KW-0804">Transcription</keyword>
<dbReference type="NCBIfam" id="NF033788">
    <property type="entry name" value="HTH_metalloreg"/>
    <property type="match status" value="1"/>
</dbReference>
<dbReference type="InterPro" id="IPR036390">
    <property type="entry name" value="WH_DNA-bd_sf"/>
</dbReference>
<dbReference type="Proteomes" id="UP000319818">
    <property type="component" value="Unassembled WGS sequence"/>
</dbReference>
<dbReference type="CDD" id="cd00090">
    <property type="entry name" value="HTH_ARSR"/>
    <property type="match status" value="1"/>
</dbReference>
<dbReference type="PRINTS" id="PR00778">
    <property type="entry name" value="HTHARSR"/>
</dbReference>
<evidence type="ECO:0000256" key="1">
    <source>
        <dbReference type="ARBA" id="ARBA00023015"/>
    </source>
</evidence>
<keyword evidence="1" id="KW-0805">Transcription regulation</keyword>
<evidence type="ECO:0000256" key="2">
    <source>
        <dbReference type="ARBA" id="ARBA00023125"/>
    </source>
</evidence>
<accession>A0A543FTH0</accession>
<keyword evidence="2" id="KW-0238">DNA-binding</keyword>
<dbReference type="InterPro" id="IPR051081">
    <property type="entry name" value="HTH_MetalResp_TranReg"/>
</dbReference>
<dbReference type="PANTHER" id="PTHR33154:SF33">
    <property type="entry name" value="TRANSCRIPTIONAL REPRESSOR SDPR"/>
    <property type="match status" value="1"/>
</dbReference>
<name>A0A543FTH0_9PSEU</name>
<dbReference type="Pfam" id="PF12840">
    <property type="entry name" value="HTH_20"/>
    <property type="match status" value="1"/>
</dbReference>
<dbReference type="Gene3D" id="1.10.10.10">
    <property type="entry name" value="Winged helix-like DNA-binding domain superfamily/Winged helix DNA-binding domain"/>
    <property type="match status" value="1"/>
</dbReference>
<evidence type="ECO:0000313" key="5">
    <source>
        <dbReference type="EMBL" id="TQM37138.1"/>
    </source>
</evidence>
<dbReference type="InterPro" id="IPR011991">
    <property type="entry name" value="ArsR-like_HTH"/>
</dbReference>
<feature type="domain" description="HTH arsR-type" evidence="4">
    <location>
        <begin position="4"/>
        <end position="98"/>
    </location>
</feature>
<dbReference type="InterPro" id="IPR036388">
    <property type="entry name" value="WH-like_DNA-bd_sf"/>
</dbReference>
<sequence>MTPAAGPSDDPSDEAIRAIAHPSRRTMLRLVWDRERPASELADAAGLSRPAASQHLKQLREAGLVTVRVDANRRLYRADLGRIAQVASFLDDFWSEPLRRLTAAAEAKAGNPDAGGQAP</sequence>
<evidence type="ECO:0000256" key="3">
    <source>
        <dbReference type="ARBA" id="ARBA00023163"/>
    </source>
</evidence>
<dbReference type="GO" id="GO:0003700">
    <property type="term" value="F:DNA-binding transcription factor activity"/>
    <property type="evidence" value="ECO:0007669"/>
    <property type="project" value="InterPro"/>
</dbReference>
<reference evidence="5 6" key="1">
    <citation type="submission" date="2019-06" db="EMBL/GenBank/DDBJ databases">
        <title>Sequencing the genomes of 1000 actinobacteria strains.</title>
        <authorList>
            <person name="Klenk H.-P."/>
        </authorList>
    </citation>
    <scope>NUCLEOTIDE SEQUENCE [LARGE SCALE GENOMIC DNA]</scope>
    <source>
        <strain evidence="5 6">DSM 45511</strain>
    </source>
</reference>
<dbReference type="InterPro" id="IPR001845">
    <property type="entry name" value="HTH_ArsR_DNA-bd_dom"/>
</dbReference>
<keyword evidence="6" id="KW-1185">Reference proteome</keyword>